<dbReference type="SUPFAM" id="SSF51351">
    <property type="entry name" value="Triosephosphate isomerase (TIM)"/>
    <property type="match status" value="1"/>
</dbReference>
<accession>A0A510JCB4</accession>
<dbReference type="UniPathway" id="UPA00109">
    <property type="reaction ID" value="UER00189"/>
</dbReference>
<dbReference type="GO" id="GO:0006094">
    <property type="term" value="P:gluconeogenesis"/>
    <property type="evidence" value="ECO:0007669"/>
    <property type="project" value="UniProtKB-UniPathway"/>
</dbReference>
<dbReference type="RefSeq" id="WP_006807405.1">
    <property type="nucleotide sequence ID" value="NZ_AP019822.1"/>
</dbReference>
<reference evidence="1 2" key="1">
    <citation type="submission" date="2019-07" db="EMBL/GenBank/DDBJ databases">
        <title>Complete Genome Sequence of Leptotrichia goodfellowii Strain JCM 16774.</title>
        <authorList>
            <person name="Watanabe S."/>
            <person name="Cui L."/>
        </authorList>
    </citation>
    <scope>NUCLEOTIDE SEQUENCE [LARGE SCALE GENOMIC DNA]</scope>
    <source>
        <strain evidence="1 2">JCM16774</strain>
    </source>
</reference>
<gene>
    <name evidence="1" type="primary">tpiA</name>
    <name evidence="1" type="ORF">JCM16774_1790</name>
</gene>
<dbReference type="OrthoDB" id="2571246at2"/>
<dbReference type="KEGG" id="lgo:JCM16774_1790"/>
<dbReference type="InterPro" id="IPR013785">
    <property type="entry name" value="Aldolase_TIM"/>
</dbReference>
<dbReference type="InterPro" id="IPR000652">
    <property type="entry name" value="Triosephosphate_isomerase"/>
</dbReference>
<dbReference type="InterPro" id="IPR035990">
    <property type="entry name" value="TIM_sf"/>
</dbReference>
<proteinExistence type="predicted"/>
<dbReference type="STRING" id="714315.GCA_000516535_01797"/>
<dbReference type="Pfam" id="PF00121">
    <property type="entry name" value="TIM"/>
    <property type="match status" value="1"/>
</dbReference>
<dbReference type="PROSITE" id="PS51440">
    <property type="entry name" value="TIM_2"/>
    <property type="match status" value="1"/>
</dbReference>
<dbReference type="EMBL" id="AP019822">
    <property type="protein sequence ID" value="BBM36844.1"/>
    <property type="molecule type" value="Genomic_DNA"/>
</dbReference>
<dbReference type="UniPathway" id="UPA00138"/>
<dbReference type="NCBIfam" id="NF003302">
    <property type="entry name" value="PRK04302.1"/>
    <property type="match status" value="1"/>
</dbReference>
<dbReference type="AlphaFoldDB" id="A0A510JCB4"/>
<evidence type="ECO:0000313" key="1">
    <source>
        <dbReference type="EMBL" id="BBM36844.1"/>
    </source>
</evidence>
<sequence>MKKPFFVVNPKSYLYGERLEKLALKADEIAKKYDIKIYFTAPFVELKNISQITENIILTAQHMDETKIGRGMGHIIGEMLINSGVKAVVLNHAEHKLNNEKLELTIERAKELNLDTIVCAGTYEEVKYISSLKPFSILCEPTELIGTGITSGDDYIEKSSEIIREIDSNIYVMQAAGVTTPEDVYNIILKGADATGCTSGIVLADDPEDMMEKMVTALKKAYQERECKQ</sequence>
<name>A0A510JCB4_9FUSO</name>
<keyword evidence="1" id="KW-0413">Isomerase</keyword>
<evidence type="ECO:0000313" key="2">
    <source>
        <dbReference type="Proteomes" id="UP000321606"/>
    </source>
</evidence>
<dbReference type="Proteomes" id="UP000321606">
    <property type="component" value="Chromosome"/>
</dbReference>
<dbReference type="Gene3D" id="3.20.20.70">
    <property type="entry name" value="Aldolase class I"/>
    <property type="match status" value="1"/>
</dbReference>
<protein>
    <submittedName>
        <fullName evidence="1">Putative triose-phosphate isomerase</fullName>
    </submittedName>
</protein>
<dbReference type="GO" id="GO:0006096">
    <property type="term" value="P:glycolytic process"/>
    <property type="evidence" value="ECO:0007669"/>
    <property type="project" value="UniProtKB-UniPathway"/>
</dbReference>
<organism evidence="1 2">
    <name type="scientific">Pseudoleptotrichia goodfellowii</name>
    <dbReference type="NCBI Taxonomy" id="157692"/>
    <lineage>
        <taxon>Bacteria</taxon>
        <taxon>Fusobacteriati</taxon>
        <taxon>Fusobacteriota</taxon>
        <taxon>Fusobacteriia</taxon>
        <taxon>Fusobacteriales</taxon>
        <taxon>Leptotrichiaceae</taxon>
        <taxon>Pseudoleptotrichia</taxon>
    </lineage>
</organism>
<dbReference type="GO" id="GO:0004807">
    <property type="term" value="F:triose-phosphate isomerase activity"/>
    <property type="evidence" value="ECO:0007669"/>
    <property type="project" value="InterPro"/>
</dbReference>